<keyword evidence="2" id="KW-1185">Reference proteome</keyword>
<evidence type="ECO:0000313" key="2">
    <source>
        <dbReference type="Proteomes" id="UP000060787"/>
    </source>
</evidence>
<proteinExistence type="predicted"/>
<dbReference type="EMBL" id="CP011129">
    <property type="protein sequence ID" value="ALN78229.1"/>
    <property type="molecule type" value="Genomic_DNA"/>
</dbReference>
<dbReference type="PATRIC" id="fig|84531.7.peg.1294"/>
<accession>A0A0S2F3U6</accession>
<protein>
    <submittedName>
        <fullName evidence="1">Uncharacterized protein</fullName>
    </submittedName>
</protein>
<dbReference type="KEGG" id="lab:LA76x_0067"/>
<gene>
    <name evidence="1" type="ORF">LA76x_0067</name>
</gene>
<dbReference type="OrthoDB" id="6024257at2"/>
<dbReference type="KEGG" id="laq:GLA29479_1306"/>
<reference evidence="1 2" key="1">
    <citation type="journal article" date="2015" name="BMC Genomics">
        <title>Comparative genomics and metabolic profiling of the genus Lysobacter.</title>
        <authorList>
            <person name="de Bruijn I."/>
            <person name="Cheng X."/>
            <person name="de Jager V."/>
            <person name="Exposito R.G."/>
            <person name="Watrous J."/>
            <person name="Patel N."/>
            <person name="Postma J."/>
            <person name="Dorrestein P.C."/>
            <person name="Kobayashi D."/>
            <person name="Raaijmakers J.M."/>
        </authorList>
    </citation>
    <scope>NUCLEOTIDE SEQUENCE [LARGE SCALE GENOMIC DNA]</scope>
    <source>
        <strain evidence="1 2">76</strain>
    </source>
</reference>
<name>A0A0S2F3U6_LYSAN</name>
<sequence length="107" mass="12027">MDPQAPRLYADPRGIWRDDGAGRVHGIRWADIDGIDGYAIDVVDRKLIFVELGTVSGDSLELRTDWPGYREVATAMSVHLPGLDLDALKRLEFALPDDPPAVLWWRD</sequence>
<organism evidence="1 2">
    <name type="scientific">Lysobacter antibioticus</name>
    <dbReference type="NCBI Taxonomy" id="84531"/>
    <lineage>
        <taxon>Bacteria</taxon>
        <taxon>Pseudomonadati</taxon>
        <taxon>Pseudomonadota</taxon>
        <taxon>Gammaproteobacteria</taxon>
        <taxon>Lysobacterales</taxon>
        <taxon>Lysobacteraceae</taxon>
        <taxon>Lysobacter</taxon>
    </lineage>
</organism>
<dbReference type="AlphaFoldDB" id="A0A0S2F3U6"/>
<dbReference type="RefSeq" id="WP_031373848.1">
    <property type="nucleotide sequence ID" value="NZ_CP011129.1"/>
</dbReference>
<evidence type="ECO:0000313" key="1">
    <source>
        <dbReference type="EMBL" id="ALN78229.1"/>
    </source>
</evidence>
<dbReference type="Proteomes" id="UP000060787">
    <property type="component" value="Chromosome"/>
</dbReference>